<comment type="function">
    <text evidence="6">Specifically methylates the N7 position of guanine in position 527 of 16S rRNA.</text>
</comment>
<organism evidence="7 8">
    <name type="scientific">Thalassospira xiamenensis</name>
    <dbReference type="NCBI Taxonomy" id="220697"/>
    <lineage>
        <taxon>Bacteria</taxon>
        <taxon>Pseudomonadati</taxon>
        <taxon>Pseudomonadota</taxon>
        <taxon>Alphaproteobacteria</taxon>
        <taxon>Rhodospirillales</taxon>
        <taxon>Thalassospiraceae</taxon>
        <taxon>Thalassospira</taxon>
    </lineage>
</organism>
<accession>A0A285T7G5</accession>
<comment type="caution">
    <text evidence="6">Lacks conserved residue(s) required for the propagation of feature annotation.</text>
</comment>
<feature type="binding site" evidence="6">
    <location>
        <begin position="183"/>
        <end position="184"/>
    </location>
    <ligand>
        <name>S-adenosyl-L-methionine</name>
        <dbReference type="ChEBI" id="CHEBI:59789"/>
    </ligand>
</feature>
<dbReference type="RefSeq" id="WP_249278065.1">
    <property type="nucleotide sequence ID" value="NZ_OBMM01000002.1"/>
</dbReference>
<dbReference type="InterPro" id="IPR003682">
    <property type="entry name" value="rRNA_ssu_MeTfrase_G"/>
</dbReference>
<evidence type="ECO:0000256" key="2">
    <source>
        <dbReference type="ARBA" id="ARBA00022552"/>
    </source>
</evidence>
<reference evidence="7 8" key="1">
    <citation type="submission" date="2017-08" db="EMBL/GenBank/DDBJ databases">
        <authorList>
            <person name="de Groot N.N."/>
        </authorList>
    </citation>
    <scope>NUCLEOTIDE SEQUENCE [LARGE SCALE GENOMIC DNA]</scope>
    <source>
        <strain evidence="7 8">USBA 78</strain>
    </source>
</reference>
<evidence type="ECO:0000256" key="6">
    <source>
        <dbReference type="HAMAP-Rule" id="MF_00074"/>
    </source>
</evidence>
<dbReference type="SUPFAM" id="SSF53335">
    <property type="entry name" value="S-adenosyl-L-methionine-dependent methyltransferases"/>
    <property type="match status" value="1"/>
</dbReference>
<evidence type="ECO:0000313" key="8">
    <source>
        <dbReference type="Proteomes" id="UP000219068"/>
    </source>
</evidence>
<keyword evidence="1 6" id="KW-0963">Cytoplasm</keyword>
<protein>
    <recommendedName>
        <fullName evidence="6">Ribosomal RNA small subunit methyltransferase G</fullName>
        <ecNumber evidence="6">2.1.1.170</ecNumber>
    </recommendedName>
    <alternativeName>
        <fullName evidence="6">16S rRNA 7-methylguanosine methyltransferase</fullName>
        <shortName evidence="6">16S rRNA m7G methyltransferase</shortName>
    </alternativeName>
</protein>
<comment type="catalytic activity">
    <reaction evidence="6">
        <text>guanosine(527) in 16S rRNA + S-adenosyl-L-methionine = N(7)-methylguanosine(527) in 16S rRNA + S-adenosyl-L-homocysteine</text>
        <dbReference type="Rhea" id="RHEA:42732"/>
        <dbReference type="Rhea" id="RHEA-COMP:10209"/>
        <dbReference type="Rhea" id="RHEA-COMP:10210"/>
        <dbReference type="ChEBI" id="CHEBI:57856"/>
        <dbReference type="ChEBI" id="CHEBI:59789"/>
        <dbReference type="ChEBI" id="CHEBI:74269"/>
        <dbReference type="ChEBI" id="CHEBI:74480"/>
        <dbReference type="EC" id="2.1.1.170"/>
    </reaction>
</comment>
<sequence>MCAAFLLSVEAGEMFHVKHFLSFAKVFRFRRGKKCLLEKSSLVRFVNADYNSNMQSISEPVKTWFETDLNVSRETLDRLSLYADLVVKWQPRINIVGASTAEDVWARHLQDSAQLWPYLNEVVGSGKIVDFGSGAGFPGIVLAILGANDVTLMESNTKKTVFLLEAARVCGVLEQTKIARERIETAAPREADVITARAFAPLPRLLELGQRHLKPDGYYVLLKGRAFEDELAEARAAGWTFTVTTHASLVDPEGVVMILQGVDR</sequence>
<dbReference type="PANTHER" id="PTHR31760:SF0">
    <property type="entry name" value="S-ADENOSYL-L-METHIONINE-DEPENDENT METHYLTRANSFERASES SUPERFAMILY PROTEIN"/>
    <property type="match status" value="1"/>
</dbReference>
<proteinExistence type="inferred from homology"/>
<keyword evidence="5 6" id="KW-0949">S-adenosyl-L-methionine</keyword>
<feature type="binding site" evidence="6">
    <location>
        <position position="137"/>
    </location>
    <ligand>
        <name>S-adenosyl-L-methionine</name>
        <dbReference type="ChEBI" id="CHEBI:59789"/>
    </ligand>
</feature>
<dbReference type="InterPro" id="IPR029063">
    <property type="entry name" value="SAM-dependent_MTases_sf"/>
</dbReference>
<feature type="binding site" evidence="6">
    <location>
        <position position="197"/>
    </location>
    <ligand>
        <name>S-adenosyl-L-methionine</name>
        <dbReference type="ChEBI" id="CHEBI:59789"/>
    </ligand>
</feature>
<gene>
    <name evidence="6" type="primary">rsmG</name>
    <name evidence="7" type="ORF">SAMN05428964_102498</name>
</gene>
<dbReference type="Pfam" id="PF02527">
    <property type="entry name" value="GidB"/>
    <property type="match status" value="1"/>
</dbReference>
<dbReference type="AlphaFoldDB" id="A0A285T7G5"/>
<evidence type="ECO:0000313" key="7">
    <source>
        <dbReference type="EMBL" id="SOC17416.1"/>
    </source>
</evidence>
<name>A0A285T7G5_9PROT</name>
<keyword evidence="4 6" id="KW-0808">Transferase</keyword>
<evidence type="ECO:0000256" key="1">
    <source>
        <dbReference type="ARBA" id="ARBA00022490"/>
    </source>
</evidence>
<dbReference type="Gene3D" id="3.40.50.150">
    <property type="entry name" value="Vaccinia Virus protein VP39"/>
    <property type="match status" value="1"/>
</dbReference>
<keyword evidence="3 6" id="KW-0489">Methyltransferase</keyword>
<dbReference type="Proteomes" id="UP000219068">
    <property type="component" value="Unassembled WGS sequence"/>
</dbReference>
<dbReference type="EMBL" id="OBMM01000002">
    <property type="protein sequence ID" value="SOC17416.1"/>
    <property type="molecule type" value="Genomic_DNA"/>
</dbReference>
<feature type="binding site" evidence="6">
    <location>
        <position position="132"/>
    </location>
    <ligand>
        <name>S-adenosyl-L-methionine</name>
        <dbReference type="ChEBI" id="CHEBI:59789"/>
    </ligand>
</feature>
<dbReference type="EC" id="2.1.1.170" evidence="6"/>
<dbReference type="NCBIfam" id="TIGR00138">
    <property type="entry name" value="rsmG_gidB"/>
    <property type="match status" value="1"/>
</dbReference>
<evidence type="ECO:0000256" key="5">
    <source>
        <dbReference type="ARBA" id="ARBA00022691"/>
    </source>
</evidence>
<dbReference type="GO" id="GO:0005829">
    <property type="term" value="C:cytosol"/>
    <property type="evidence" value="ECO:0007669"/>
    <property type="project" value="TreeGrafter"/>
</dbReference>
<keyword evidence="2 6" id="KW-0698">rRNA processing</keyword>
<dbReference type="CDD" id="cd02440">
    <property type="entry name" value="AdoMet_MTases"/>
    <property type="match status" value="1"/>
</dbReference>
<evidence type="ECO:0000256" key="3">
    <source>
        <dbReference type="ARBA" id="ARBA00022603"/>
    </source>
</evidence>
<dbReference type="GO" id="GO:0070043">
    <property type="term" value="F:rRNA (guanine-N7-)-methyltransferase activity"/>
    <property type="evidence" value="ECO:0007669"/>
    <property type="project" value="UniProtKB-UniRule"/>
</dbReference>
<comment type="similarity">
    <text evidence="6">Belongs to the methyltransferase superfamily. RNA methyltransferase RsmG family.</text>
</comment>
<dbReference type="PANTHER" id="PTHR31760">
    <property type="entry name" value="S-ADENOSYL-L-METHIONINE-DEPENDENT METHYLTRANSFERASES SUPERFAMILY PROTEIN"/>
    <property type="match status" value="1"/>
</dbReference>
<dbReference type="HAMAP" id="MF_00074">
    <property type="entry name" value="16SrRNA_methyltr_G"/>
    <property type="match status" value="1"/>
</dbReference>
<evidence type="ECO:0000256" key="4">
    <source>
        <dbReference type="ARBA" id="ARBA00022679"/>
    </source>
</evidence>
<comment type="subcellular location">
    <subcellularLocation>
        <location evidence="6">Cytoplasm</location>
    </subcellularLocation>
</comment>